<feature type="domain" description="ABC transporter" evidence="15">
    <location>
        <begin position="426"/>
        <end position="642"/>
    </location>
</feature>
<dbReference type="InterPro" id="IPR027417">
    <property type="entry name" value="P-loop_NTPase"/>
</dbReference>
<dbReference type="GeneID" id="96900913"/>
<evidence type="ECO:0000313" key="17">
    <source>
        <dbReference type="Proteomes" id="UP000001640"/>
    </source>
</evidence>
<evidence type="ECO:0000256" key="6">
    <source>
        <dbReference type="ARBA" id="ARBA00022741"/>
    </source>
</evidence>
<dbReference type="OrthoDB" id="2110130at2759"/>
<evidence type="ECO:0000256" key="5">
    <source>
        <dbReference type="ARBA" id="ARBA00022737"/>
    </source>
</evidence>
<proteinExistence type="inferred from homology"/>
<keyword evidence="7" id="KW-0251">Elongation factor</keyword>
<feature type="region of interest" description="Disordered" evidence="14">
    <location>
        <begin position="975"/>
        <end position="1045"/>
    </location>
</feature>
<evidence type="ECO:0000259" key="15">
    <source>
        <dbReference type="PROSITE" id="PS50893"/>
    </source>
</evidence>
<evidence type="ECO:0000256" key="4">
    <source>
        <dbReference type="ARBA" id="ARBA00022490"/>
    </source>
</evidence>
<dbReference type="Gene3D" id="1.25.10.10">
    <property type="entry name" value="Leucine-rich Repeat Variant"/>
    <property type="match status" value="1"/>
</dbReference>
<dbReference type="InterPro" id="IPR017871">
    <property type="entry name" value="ABC_transporter-like_CS"/>
</dbReference>
<organism evidence="16 17">
    <name type="scientific">Naumovozyma castellii</name>
    <name type="common">Yeast</name>
    <name type="synonym">Saccharomyces castellii</name>
    <dbReference type="NCBI Taxonomy" id="27288"/>
    <lineage>
        <taxon>Eukaryota</taxon>
        <taxon>Fungi</taxon>
        <taxon>Dikarya</taxon>
        <taxon>Ascomycota</taxon>
        <taxon>Saccharomycotina</taxon>
        <taxon>Saccharomycetes</taxon>
        <taxon>Saccharomycetales</taxon>
        <taxon>Saccharomycetaceae</taxon>
        <taxon>Naumovozyma</taxon>
    </lineage>
</organism>
<dbReference type="Gene3D" id="2.40.50.990">
    <property type="match status" value="1"/>
</dbReference>
<dbReference type="InterPro" id="IPR047038">
    <property type="entry name" value="eEF3_chromodomain-like_sf"/>
</dbReference>
<feature type="repeat" description="HEAT" evidence="13">
    <location>
        <begin position="171"/>
        <end position="209"/>
    </location>
</feature>
<dbReference type="GO" id="GO:0022626">
    <property type="term" value="C:cytosolic ribosome"/>
    <property type="evidence" value="ECO:0007669"/>
    <property type="project" value="EnsemblFungi"/>
</dbReference>
<dbReference type="CDD" id="cd18626">
    <property type="entry name" value="CD_eEF3"/>
    <property type="match status" value="1"/>
</dbReference>
<keyword evidence="5" id="KW-0677">Repeat</keyword>
<dbReference type="GO" id="GO:0002182">
    <property type="term" value="P:cytoplasmic translational elongation"/>
    <property type="evidence" value="ECO:0007669"/>
    <property type="project" value="EnsemblFungi"/>
</dbReference>
<dbReference type="InterPro" id="IPR015688">
    <property type="entry name" value="eEF3_ABC2_chromodomain-like"/>
</dbReference>
<dbReference type="InParanoid" id="G0V7I6"/>
<evidence type="ECO:0000256" key="9">
    <source>
        <dbReference type="ARBA" id="ARBA00022840"/>
    </source>
</evidence>
<evidence type="ECO:0000256" key="2">
    <source>
        <dbReference type="ARBA" id="ARBA00004815"/>
    </source>
</evidence>
<dbReference type="Gene3D" id="1.20.1390.20">
    <property type="match status" value="1"/>
</dbReference>
<comment type="subcellular location">
    <subcellularLocation>
        <location evidence="1">Cytoplasm</location>
    </subcellularLocation>
</comment>
<comment type="similarity">
    <text evidence="3">Belongs to the ABC transporter superfamily. ABCF family. EF3 subfamily.</text>
</comment>
<reference evidence="17" key="1">
    <citation type="journal article" date="2011" name="Proc. Natl. Acad. Sci. U.S.A.">
        <title>Evolutionary erosion of yeast sex chromosomes by mating-type switching accidents.</title>
        <authorList>
            <person name="Gordon J.L."/>
            <person name="Armisen D."/>
            <person name="Proux-Wera E."/>
            <person name="Oheigeartaigh S.S."/>
            <person name="Byrne K.P."/>
            <person name="Wolfe K.H."/>
        </authorList>
    </citation>
    <scope>NUCLEOTIDE SEQUENCE [LARGE SCALE GENOMIC DNA]</scope>
    <source>
        <strain evidence="17">ATCC 76901 / BCRC 22586 / CBS 4309 / NBRC 1992 / NRRL Y-12630</strain>
    </source>
</reference>
<dbReference type="FunFam" id="2.40.50.990:FF:000001">
    <property type="entry name" value="Elongation factor 3"/>
    <property type="match status" value="1"/>
</dbReference>
<evidence type="ECO:0000256" key="12">
    <source>
        <dbReference type="ARBA" id="ARBA00049360"/>
    </source>
</evidence>
<dbReference type="AlphaFoldDB" id="G0V7I6"/>
<accession>G0V7I6</accession>
<evidence type="ECO:0000256" key="7">
    <source>
        <dbReference type="ARBA" id="ARBA00022768"/>
    </source>
</evidence>
<feature type="compositionally biased region" description="Basic residues" evidence="14">
    <location>
        <begin position="1008"/>
        <end position="1032"/>
    </location>
</feature>
<feature type="domain" description="ABC transporter" evidence="15">
    <location>
        <begin position="668"/>
        <end position="994"/>
    </location>
</feature>
<dbReference type="KEGG" id="ncs:NCAS_0A08760"/>
<keyword evidence="17" id="KW-1185">Reference proteome</keyword>
<dbReference type="InterPro" id="IPR003439">
    <property type="entry name" value="ABC_transporter-like_ATP-bd"/>
</dbReference>
<keyword evidence="8" id="KW-0378">Hydrolase</keyword>
<dbReference type="Pfam" id="PF24984">
    <property type="entry name" value="HEAT_EF3_GNC1"/>
    <property type="match status" value="1"/>
</dbReference>
<dbReference type="FunCoup" id="G0V7I6">
    <property type="interactions" value="746"/>
</dbReference>
<dbReference type="SUPFAM" id="SSF48371">
    <property type="entry name" value="ARM repeat"/>
    <property type="match status" value="1"/>
</dbReference>
<comment type="catalytic activity">
    <reaction evidence="12">
        <text>ATP + H2O = ADP + phosphate + H(+)</text>
        <dbReference type="Rhea" id="RHEA:13065"/>
        <dbReference type="ChEBI" id="CHEBI:15377"/>
        <dbReference type="ChEBI" id="CHEBI:15378"/>
        <dbReference type="ChEBI" id="CHEBI:30616"/>
        <dbReference type="ChEBI" id="CHEBI:43474"/>
        <dbReference type="ChEBI" id="CHEBI:456216"/>
    </reaction>
</comment>
<dbReference type="Pfam" id="PF17947">
    <property type="entry name" value="4HB"/>
    <property type="match status" value="1"/>
</dbReference>
<dbReference type="GO" id="GO:0016887">
    <property type="term" value="F:ATP hydrolysis activity"/>
    <property type="evidence" value="ECO:0007669"/>
    <property type="project" value="EnsemblFungi"/>
</dbReference>
<dbReference type="GO" id="GO:0003746">
    <property type="term" value="F:translation elongation factor activity"/>
    <property type="evidence" value="ECO:0007669"/>
    <property type="project" value="UniProtKB-KW"/>
</dbReference>
<keyword evidence="6" id="KW-0547">Nucleotide-binding</keyword>
<evidence type="ECO:0000256" key="11">
    <source>
        <dbReference type="ARBA" id="ARBA00022917"/>
    </source>
</evidence>
<keyword evidence="9" id="KW-0067">ATP-binding</keyword>
<dbReference type="Proteomes" id="UP000001640">
    <property type="component" value="Chromosome 1"/>
</dbReference>
<dbReference type="eggNOG" id="KOG0062">
    <property type="taxonomic scope" value="Eukaryota"/>
</dbReference>
<gene>
    <name evidence="16" type="primary">NCAS0A08760</name>
    <name evidence="16" type="ordered locus">NCAS_0A08760</name>
</gene>
<dbReference type="InterPro" id="IPR021133">
    <property type="entry name" value="HEAT_type_2"/>
</dbReference>
<evidence type="ECO:0000256" key="13">
    <source>
        <dbReference type="PROSITE-ProRule" id="PRU00103"/>
    </source>
</evidence>
<dbReference type="PROSITE" id="PS00211">
    <property type="entry name" value="ABC_TRANSPORTER_1"/>
    <property type="match status" value="2"/>
</dbReference>
<sequence>MADSEQSIKVLEELLQQLTVATADNREEVATEISSFLNGNIIEHDIPIKFFGELKKSIKDKKAAANALEAIAHISNESNLSPSVEPYIVELVPEVCAQSGSKDKDTQAIASKALMAIVKAINPVAIKALLPHLVKSLEETNKWQEKVAVLAAITSLVDAAKEQVALRMPELIPVLSEAMWDTKKEVKAAATATMTKATETVDNKDIERFIPQLISCIANPTEAAETVHLLGATTFVAEVTPATLSIMVPLLVRGLNERETSIKRKSAVIIDNMCKLVEDPQVVAPFLGKLLPGLKANYATIADPEARDVTLRGLKTLRRVGNVSEDDVLPEVSHAGDVSTNFGVITKLLEGEDVADRFKLVVQYVAAMGADLIDERVIDQQAWFTHILPYMTIFMHERKAKEILDDFRKLAVDNIPVGPNFDDEEDEGEDLCNCEFSLAYGAKILLNKTQLRLKRGRRYGVCGPNGAGKSTLMRAIANGQVDGFPSQEECRTVYVEHDIDGTHAETSVLDFVYGEGNLGTKEVITEKLTEFGFSDEMIAMPISALSGGWKMKLALARAVLRNADILLLDEPTNHLDTVNVAWLVNYLNTCGITSITISHDSVFLDSVCEYIINYEGLKLRKYKGNFTEFVKKCPAAKAYKELSSTDLEFQFPEPGYLEGVKTKQKAIVKVSNMTFQYPGTTKPQISDVSFQCSLSSRIAVIGPNGAGKSTLINVLTGELLPTTGEVYTHENCRIAYIKQHAFAHIEAHLDKTPSEYIQWRFQTGEDRETMDRANRQINENDAEAMNKIFKIEGTPRRIQDIHARRKFKNTYEYECSFLLGENIGMKSERWVPMMSVDNAWLPRGELIESHSKMVAEVDMKEALASGQFRPLTRKEIEEHCAMLGLDAELVSHSRIRGLSGGQKVKLVLAAGTWQRPHLIVLDEPTNYLDRDSLGALSKALKAFEGGVIIITHSAEFTKNLTEEVWAVKDGKMTPSGHNWVSGQGAGPRIEKKEDEEDKFDAMGNKIAGGKKKKKMSSAELRKKKKERMKKKKELGDAYVSSDEEF</sequence>
<dbReference type="Pfam" id="PF00005">
    <property type="entry name" value="ABC_tran"/>
    <property type="match status" value="3"/>
</dbReference>
<dbReference type="PANTHER" id="PTHR19211">
    <property type="entry name" value="ATP-BINDING TRANSPORT PROTEIN-RELATED"/>
    <property type="match status" value="1"/>
</dbReference>
<dbReference type="GO" id="GO:0043022">
    <property type="term" value="F:ribosome binding"/>
    <property type="evidence" value="ECO:0007669"/>
    <property type="project" value="EnsemblFungi"/>
</dbReference>
<keyword evidence="4" id="KW-0963">Cytoplasm</keyword>
<dbReference type="OMA" id="VLSEAMW"/>
<reference key="2">
    <citation type="submission" date="2011-08" db="EMBL/GenBank/DDBJ databases">
        <title>Genome sequence of Naumovozyma castellii.</title>
        <authorList>
            <person name="Gordon J.L."/>
            <person name="Armisen D."/>
            <person name="Proux-Wera E."/>
            <person name="OhEigeartaigh S.S."/>
            <person name="Byrne K.P."/>
            <person name="Wolfe K.H."/>
        </authorList>
    </citation>
    <scope>NUCLEOTIDE SEQUENCE</scope>
    <source>
        <strain>Type strain:CBS 4309</strain>
    </source>
</reference>
<dbReference type="HOGENOM" id="CLU_002848_0_0_1"/>
<dbReference type="GO" id="GO:0005524">
    <property type="term" value="F:ATP binding"/>
    <property type="evidence" value="ECO:0007669"/>
    <property type="project" value="UniProtKB-KW"/>
</dbReference>
<dbReference type="FunFam" id="3.40.50.300:FF:000193">
    <property type="entry name" value="Probable Elongation factor 3"/>
    <property type="match status" value="1"/>
</dbReference>
<dbReference type="GO" id="GO:0003723">
    <property type="term" value="F:RNA binding"/>
    <property type="evidence" value="ECO:0007669"/>
    <property type="project" value="UniProtKB-KW"/>
</dbReference>
<dbReference type="GO" id="GO:0002184">
    <property type="term" value="P:cytoplasmic translational termination"/>
    <property type="evidence" value="ECO:0007669"/>
    <property type="project" value="EnsemblFungi"/>
</dbReference>
<comment type="pathway">
    <text evidence="2">Protein biosynthesis; polypeptide chain elongation.</text>
</comment>
<dbReference type="STRING" id="1064592.G0V7I6"/>
<dbReference type="InterPro" id="IPR016024">
    <property type="entry name" value="ARM-type_fold"/>
</dbReference>
<dbReference type="InterPro" id="IPR040533">
    <property type="entry name" value="EF3_4HB"/>
</dbReference>
<dbReference type="Gene3D" id="3.40.50.300">
    <property type="entry name" value="P-loop containing nucleotide triphosphate hydrolases"/>
    <property type="match status" value="2"/>
</dbReference>
<dbReference type="CDD" id="cd03221">
    <property type="entry name" value="ABCF_EF-3"/>
    <property type="match status" value="1"/>
</dbReference>
<dbReference type="PROSITE" id="PS50077">
    <property type="entry name" value="HEAT_REPEAT"/>
    <property type="match status" value="1"/>
</dbReference>
<evidence type="ECO:0000313" key="16">
    <source>
        <dbReference type="EMBL" id="CCC67434.1"/>
    </source>
</evidence>
<evidence type="ECO:0000256" key="8">
    <source>
        <dbReference type="ARBA" id="ARBA00022801"/>
    </source>
</evidence>
<dbReference type="InterPro" id="IPR011989">
    <property type="entry name" value="ARM-like"/>
</dbReference>
<dbReference type="FunFam" id="1.25.10.10:FF:000076">
    <property type="entry name" value="Elongation factor 3"/>
    <property type="match status" value="1"/>
</dbReference>
<dbReference type="InterPro" id="IPR047036">
    <property type="entry name" value="EF3_4HB_sf"/>
</dbReference>
<dbReference type="SMART" id="SM00382">
    <property type="entry name" value="AAA"/>
    <property type="match status" value="2"/>
</dbReference>
<dbReference type="eggNOG" id="KOG1242">
    <property type="taxonomic scope" value="Eukaryota"/>
</dbReference>
<dbReference type="SUPFAM" id="SSF52540">
    <property type="entry name" value="P-loop containing nucleoside triphosphate hydrolases"/>
    <property type="match status" value="2"/>
</dbReference>
<keyword evidence="10" id="KW-0694">RNA-binding</keyword>
<dbReference type="PROSITE" id="PS50893">
    <property type="entry name" value="ABC_TRANSPORTER_2"/>
    <property type="match status" value="2"/>
</dbReference>
<dbReference type="RefSeq" id="XP_003673815.1">
    <property type="nucleotide sequence ID" value="XM_003673767.1"/>
</dbReference>
<dbReference type="InterPro" id="IPR003593">
    <property type="entry name" value="AAA+_ATPase"/>
</dbReference>
<evidence type="ECO:0000256" key="1">
    <source>
        <dbReference type="ARBA" id="ARBA00004496"/>
    </source>
</evidence>
<dbReference type="InterPro" id="IPR050611">
    <property type="entry name" value="ABCF"/>
</dbReference>
<name>G0V7I6_NAUCA</name>
<protein>
    <recommendedName>
        <fullName evidence="15">ABC transporter domain-containing protein</fullName>
    </recommendedName>
</protein>
<dbReference type="UniPathway" id="UPA00345"/>
<dbReference type="FunFam" id="1.20.1390.20:FF:000001">
    <property type="entry name" value="Elongation factor 3"/>
    <property type="match status" value="1"/>
</dbReference>
<evidence type="ECO:0000256" key="3">
    <source>
        <dbReference type="ARBA" id="ARBA00011054"/>
    </source>
</evidence>
<evidence type="ECO:0000256" key="14">
    <source>
        <dbReference type="SAM" id="MobiDB-lite"/>
    </source>
</evidence>
<dbReference type="EMBL" id="HE576752">
    <property type="protein sequence ID" value="CCC67434.1"/>
    <property type="molecule type" value="Genomic_DNA"/>
</dbReference>
<dbReference type="GO" id="GO:0010494">
    <property type="term" value="C:cytoplasmic stress granule"/>
    <property type="evidence" value="ECO:0007669"/>
    <property type="project" value="EnsemblFungi"/>
</dbReference>
<dbReference type="PANTHER" id="PTHR19211:SF5">
    <property type="entry name" value="ELONGATION FACTOR 3A-RELATED"/>
    <property type="match status" value="1"/>
</dbReference>
<dbReference type="Pfam" id="PF24987">
    <property type="entry name" value="HEAT_EF3_N"/>
    <property type="match status" value="1"/>
</dbReference>
<keyword evidence="11" id="KW-0648">Protein biosynthesis</keyword>
<evidence type="ECO:0000256" key="10">
    <source>
        <dbReference type="ARBA" id="ARBA00022884"/>
    </source>
</evidence>